<dbReference type="KEGG" id="bapa:BBC0178_015580"/>
<gene>
    <name evidence="3" type="ORF">BBC0178_015580</name>
</gene>
<dbReference type="Gene3D" id="2.10.109.10">
    <property type="entry name" value="Umud Fragment, subunit A"/>
    <property type="match status" value="1"/>
</dbReference>
<sequence>MGVYMGRDLFSAPTQMRELRERAGLSMEEMAKSLGVDGKATIELYEDEEKFSRDYFPIALTEKLARILIGLGKPSIRSDEVWALALPDARTRLLVNRREAHNESVTVRIPPEMVTGQLAANIMQMSEHEKTEKSKAEPVKQSPEQAAKKADNRVRCEKVEAIDKNEEHAIKHSRENAMKTQYQPVLIDEPFEAYEENRFASVEDSLVDFEQNRLLPVYGQEVAGEHGEFDLDGNILFEVGCPPQLNQSINAYALEVSGETMWPRYQDGEIVFCDPLRRVKKGDFVVAQVLEDDSSKAPKAFVKMFSHHNDKELVLEQFNPPQKLVFPHDKVLSVHKITFSGSSSGEAL</sequence>
<feature type="domain" description="HTH cro/C1-type" evidence="2">
    <location>
        <begin position="16"/>
        <end position="37"/>
    </location>
</feature>
<dbReference type="Gene3D" id="1.10.260.40">
    <property type="entry name" value="lambda repressor-like DNA-binding domains"/>
    <property type="match status" value="1"/>
</dbReference>
<dbReference type="CDD" id="cd06529">
    <property type="entry name" value="S24_LexA-like"/>
    <property type="match status" value="1"/>
</dbReference>
<dbReference type="GO" id="GO:0003677">
    <property type="term" value="F:DNA binding"/>
    <property type="evidence" value="ECO:0007669"/>
    <property type="project" value="InterPro"/>
</dbReference>
<dbReference type="InterPro" id="IPR001387">
    <property type="entry name" value="Cro/C1-type_HTH"/>
</dbReference>
<organism evidence="3 4">
    <name type="scientific">Bartonella apihabitans</name>
    <dbReference type="NCBI Taxonomy" id="2750929"/>
    <lineage>
        <taxon>Bacteria</taxon>
        <taxon>Pseudomonadati</taxon>
        <taxon>Pseudomonadota</taxon>
        <taxon>Alphaproteobacteria</taxon>
        <taxon>Hyphomicrobiales</taxon>
        <taxon>Bartonellaceae</taxon>
        <taxon>Bartonella</taxon>
    </lineage>
</organism>
<dbReference type="SUPFAM" id="SSF51306">
    <property type="entry name" value="LexA/Signal peptidase"/>
    <property type="match status" value="1"/>
</dbReference>
<dbReference type="PROSITE" id="PS50943">
    <property type="entry name" value="HTH_CROC1"/>
    <property type="match status" value="1"/>
</dbReference>
<feature type="compositionally biased region" description="Basic and acidic residues" evidence="1">
    <location>
        <begin position="126"/>
        <end position="138"/>
    </location>
</feature>
<protein>
    <submittedName>
        <fullName evidence="3">Peptidase S24-like</fullName>
    </submittedName>
</protein>
<dbReference type="CDD" id="cd00093">
    <property type="entry name" value="HTH_XRE"/>
    <property type="match status" value="1"/>
</dbReference>
<accession>A0A1U9MCK2</accession>
<dbReference type="EMBL" id="CP015820">
    <property type="protein sequence ID" value="AQT43017.1"/>
    <property type="molecule type" value="Genomic_DNA"/>
</dbReference>
<keyword evidence="4" id="KW-1185">Reference proteome</keyword>
<dbReference type="Pfam" id="PF00717">
    <property type="entry name" value="Peptidase_S24"/>
    <property type="match status" value="1"/>
</dbReference>
<dbReference type="InterPro" id="IPR039418">
    <property type="entry name" value="LexA-like"/>
</dbReference>
<dbReference type="InterPro" id="IPR010982">
    <property type="entry name" value="Lambda_DNA-bd_dom_sf"/>
</dbReference>
<evidence type="ECO:0000313" key="4">
    <source>
        <dbReference type="Proteomes" id="UP000189660"/>
    </source>
</evidence>
<reference evidence="3 4" key="1">
    <citation type="submission" date="2016-11" db="EMBL/GenBank/DDBJ databases">
        <title>Comparative genomics of Bartonella apis.</title>
        <authorList>
            <person name="Engel P."/>
        </authorList>
    </citation>
    <scope>NUCLEOTIDE SEQUENCE [LARGE SCALE GENOMIC DNA]</scope>
    <source>
        <strain evidence="3 4">BBC0178</strain>
    </source>
</reference>
<feature type="region of interest" description="Disordered" evidence="1">
    <location>
        <begin position="126"/>
        <end position="153"/>
    </location>
</feature>
<dbReference type="InterPro" id="IPR036286">
    <property type="entry name" value="LexA/Signal_pep-like_sf"/>
</dbReference>
<evidence type="ECO:0000259" key="2">
    <source>
        <dbReference type="PROSITE" id="PS50943"/>
    </source>
</evidence>
<dbReference type="AlphaFoldDB" id="A0A1U9MCK2"/>
<evidence type="ECO:0000313" key="3">
    <source>
        <dbReference type="EMBL" id="AQT43017.1"/>
    </source>
</evidence>
<dbReference type="InterPro" id="IPR015927">
    <property type="entry name" value="Peptidase_S24_S26A/B/C"/>
</dbReference>
<evidence type="ECO:0000256" key="1">
    <source>
        <dbReference type="SAM" id="MobiDB-lite"/>
    </source>
</evidence>
<proteinExistence type="predicted"/>
<dbReference type="Proteomes" id="UP000189660">
    <property type="component" value="Chromosome"/>
</dbReference>
<name>A0A1U9MCK2_9HYPH</name>